<feature type="domain" description="Uracil-DNA glycosylase-like" evidence="7">
    <location>
        <begin position="71"/>
        <end position="239"/>
    </location>
</feature>
<dbReference type="InterPro" id="IPR002043">
    <property type="entry name" value="UDG_fam1"/>
</dbReference>
<dbReference type="Proteomes" id="UP000207650">
    <property type="component" value="Segment"/>
</dbReference>
<dbReference type="KEGG" id="vg:26836963"/>
<reference evidence="8 9" key="1">
    <citation type="journal article" date="2016" name="MSphere">
        <title>Isolation and Characterization of a Novel Gammaherpesvirus from a Microbat Cell Line.</title>
        <authorList>
            <person name="Shabman R.S."/>
            <person name="Shrivastava S."/>
            <person name="Tsibane T."/>
            <person name="Attie O."/>
            <person name="Jayaprakash A."/>
            <person name="Mire C.E."/>
            <person name="Dilley K.E."/>
            <person name="Puri V."/>
            <person name="Stockwell T.B."/>
            <person name="Geisbert T.W."/>
            <person name="Sachidanandam R."/>
            <person name="Basler C.F."/>
        </authorList>
    </citation>
    <scope>NUCLEOTIDE SEQUENCE [LARGE SCALE GENOMIC DNA]</scope>
    <source>
        <strain evidence="8 9">My-HV8/Myotis velifer incautus/USA/FCGHV/2011</strain>
    </source>
</reference>
<feature type="active site" description="Proton acceptor" evidence="6">
    <location>
        <position position="87"/>
    </location>
</feature>
<dbReference type="PROSITE" id="PS00130">
    <property type="entry name" value="U_DNA_GLYCOSYLASE"/>
    <property type="match status" value="1"/>
</dbReference>
<name>A0A0X9XZU0_9GAMA</name>
<evidence type="ECO:0000259" key="7">
    <source>
        <dbReference type="SMART" id="SM00986"/>
    </source>
</evidence>
<dbReference type="NCBIfam" id="TIGR00628">
    <property type="entry name" value="ung"/>
    <property type="match status" value="1"/>
</dbReference>
<dbReference type="GO" id="GO:0004844">
    <property type="term" value="F:uracil DNA N-glycosylase activity"/>
    <property type="evidence" value="ECO:0007669"/>
    <property type="project" value="InterPro"/>
</dbReference>
<evidence type="ECO:0000256" key="4">
    <source>
        <dbReference type="ARBA" id="ARBA00022801"/>
    </source>
</evidence>
<evidence type="ECO:0000256" key="3">
    <source>
        <dbReference type="ARBA" id="ARBA00022763"/>
    </source>
</evidence>
<dbReference type="Pfam" id="PF03167">
    <property type="entry name" value="UDG"/>
    <property type="match status" value="1"/>
</dbReference>
<evidence type="ECO:0000313" key="8">
    <source>
        <dbReference type="EMBL" id="AMA67401.1"/>
    </source>
</evidence>
<evidence type="ECO:0000256" key="5">
    <source>
        <dbReference type="ARBA" id="ARBA00023204"/>
    </source>
</evidence>
<dbReference type="InterPro" id="IPR036895">
    <property type="entry name" value="Uracil-DNA_glycosylase-like_sf"/>
</dbReference>
<dbReference type="OrthoDB" id="11388at10239"/>
<comment type="similarity">
    <text evidence="1">Belongs to the uracil-DNA glycosylase (UDG) superfamily. UNG family.</text>
</comment>
<dbReference type="CDD" id="cd10027">
    <property type="entry name" value="UDG-F1-like"/>
    <property type="match status" value="1"/>
</dbReference>
<sequence>MEQWLNENIWQNLQQEEEILDEDLLISSKWLEFLQMSPFLKKKLLTLLKTVSKMRAHSIIYPPEHRIMYWSYICDPSDIKVVIIGQDPYHGGQGTGLAFSVSKEYPIPPSLKNIFFELTRSDSSFSTPNHGCLDNWAKQGVLLLNTILTVEKGKAGSHSSLGWCWFTNYIISCLSEHLKSCVFLLWGSKAIEKAGLINTQQHLVLKAQHPSPLAANNTRPSNWPRFIGCNHFVEANSYLKLHGRDTIDWNLE</sequence>
<dbReference type="InterPro" id="IPR005122">
    <property type="entry name" value="Uracil-DNA_glycosylase-like"/>
</dbReference>
<evidence type="ECO:0000256" key="2">
    <source>
        <dbReference type="ARBA" id="ARBA00022562"/>
    </source>
</evidence>
<dbReference type="SUPFAM" id="SSF52141">
    <property type="entry name" value="Uracil-DNA glycosylase-like"/>
    <property type="match status" value="1"/>
</dbReference>
<keyword evidence="5" id="KW-0234">DNA repair</keyword>
<gene>
    <name evidence="8" type="primary">ORF46</name>
    <name evidence="8" type="ORF">AOT99_gpORF46</name>
</gene>
<dbReference type="NCBIfam" id="NF003589">
    <property type="entry name" value="PRK05254.1-2"/>
    <property type="match status" value="1"/>
</dbReference>
<dbReference type="SMART" id="SM00987">
    <property type="entry name" value="UreE_C"/>
    <property type="match status" value="1"/>
</dbReference>
<evidence type="ECO:0000313" key="9">
    <source>
        <dbReference type="Proteomes" id="UP000207650"/>
    </source>
</evidence>
<organism evidence="8 9">
    <name type="scientific">Vespertilionid gammaherpesvirus 1</name>
    <dbReference type="NCBI Taxonomy" id="2560830"/>
    <lineage>
        <taxon>Viruses</taxon>
        <taxon>Duplodnaviria</taxon>
        <taxon>Heunggongvirae</taxon>
        <taxon>Peploviricota</taxon>
        <taxon>Herviviricetes</taxon>
        <taxon>Herpesvirales</taxon>
        <taxon>Orthoherpesviridae</taxon>
        <taxon>Gammaherpesvirinae</taxon>
        <taxon>Percavirus</taxon>
        <taxon>Percavirus vespertilionidgamma1</taxon>
    </lineage>
</organism>
<dbReference type="Gene3D" id="3.40.470.10">
    <property type="entry name" value="Uracil-DNA glycosylase-like domain"/>
    <property type="match status" value="1"/>
</dbReference>
<keyword evidence="4" id="KW-0378">Hydrolase</keyword>
<dbReference type="HAMAP" id="MF_00148">
    <property type="entry name" value="UDG"/>
    <property type="match status" value="1"/>
</dbReference>
<protein>
    <submittedName>
        <fullName evidence="8">Uracil-DNA glycosylase</fullName>
    </submittedName>
</protein>
<keyword evidence="9" id="KW-1185">Reference proteome</keyword>
<evidence type="ECO:0000256" key="1">
    <source>
        <dbReference type="ARBA" id="ARBA00008184"/>
    </source>
</evidence>
<dbReference type="EMBL" id="KU220026">
    <property type="protein sequence ID" value="AMA67401.1"/>
    <property type="molecule type" value="Genomic_DNA"/>
</dbReference>
<accession>A0A0X9XZU0</accession>
<dbReference type="GO" id="GO:0097510">
    <property type="term" value="P:base-excision repair, AP site formation via deaminated base removal"/>
    <property type="evidence" value="ECO:0007669"/>
    <property type="project" value="TreeGrafter"/>
</dbReference>
<dbReference type="PANTHER" id="PTHR11264">
    <property type="entry name" value="URACIL-DNA GLYCOSYLASE"/>
    <property type="match status" value="1"/>
</dbReference>
<dbReference type="NCBIfam" id="NF003588">
    <property type="entry name" value="PRK05254.1-1"/>
    <property type="match status" value="1"/>
</dbReference>
<dbReference type="PANTHER" id="PTHR11264:SF0">
    <property type="entry name" value="URACIL-DNA GLYCOSYLASE"/>
    <property type="match status" value="1"/>
</dbReference>
<keyword evidence="3" id="KW-0227">DNA damage</keyword>
<evidence type="ECO:0000256" key="6">
    <source>
        <dbReference type="PROSITE-ProRule" id="PRU10072"/>
    </source>
</evidence>
<keyword evidence="2" id="KW-1048">Host nucleus</keyword>
<dbReference type="NCBIfam" id="NF003592">
    <property type="entry name" value="PRK05254.1-5"/>
    <property type="match status" value="1"/>
</dbReference>
<dbReference type="InterPro" id="IPR018085">
    <property type="entry name" value="Ura-DNA_Glyclase_AS"/>
</dbReference>
<proteinExistence type="inferred from homology"/>
<dbReference type="SMART" id="SM00986">
    <property type="entry name" value="UDG"/>
    <property type="match status" value="1"/>
</dbReference>